<dbReference type="AlphaFoldDB" id="A0A401ZTA4"/>
<evidence type="ECO:0000313" key="2">
    <source>
        <dbReference type="Proteomes" id="UP000287224"/>
    </source>
</evidence>
<gene>
    <name evidence="1" type="ORF">KDAU_74320</name>
</gene>
<comment type="caution">
    <text evidence="1">The sequence shown here is derived from an EMBL/GenBank/DDBJ whole genome shotgun (WGS) entry which is preliminary data.</text>
</comment>
<name>A0A401ZTA4_9CHLR</name>
<sequence length="157" mass="17712">MGDGAVLCGPGMPVHTLRLAVGYFVWMKWGVFTRERGCERMHGVVNRAKKRARWVALQAGQQDPVRDVMGARANRGHVGSVAHERGPMPGRVWCERQRASALGKPLAIERSGMDSWKYRLTVAVEWYQNTCNVFSSSFVIIISLLCWKQKGIKRKNV</sequence>
<evidence type="ECO:0000313" key="1">
    <source>
        <dbReference type="EMBL" id="GCE10103.1"/>
    </source>
</evidence>
<organism evidence="1 2">
    <name type="scientific">Dictyobacter aurantiacus</name>
    <dbReference type="NCBI Taxonomy" id="1936993"/>
    <lineage>
        <taxon>Bacteria</taxon>
        <taxon>Bacillati</taxon>
        <taxon>Chloroflexota</taxon>
        <taxon>Ktedonobacteria</taxon>
        <taxon>Ktedonobacterales</taxon>
        <taxon>Dictyobacteraceae</taxon>
        <taxon>Dictyobacter</taxon>
    </lineage>
</organism>
<dbReference type="EMBL" id="BIFQ01000002">
    <property type="protein sequence ID" value="GCE10103.1"/>
    <property type="molecule type" value="Genomic_DNA"/>
</dbReference>
<accession>A0A401ZTA4</accession>
<protein>
    <submittedName>
        <fullName evidence="1">Uncharacterized protein</fullName>
    </submittedName>
</protein>
<proteinExistence type="predicted"/>
<reference evidence="2" key="1">
    <citation type="submission" date="2018-12" db="EMBL/GenBank/DDBJ databases">
        <title>Tengunoibacter tsumagoiensis gen. nov., sp. nov., Dictyobacter kobayashii sp. nov., D. alpinus sp. nov., and D. joshuensis sp. nov. and description of Dictyobacteraceae fam. nov. within the order Ktedonobacterales isolated from Tengu-no-mugimeshi.</title>
        <authorList>
            <person name="Wang C.M."/>
            <person name="Zheng Y."/>
            <person name="Sakai Y."/>
            <person name="Toyoda A."/>
            <person name="Minakuchi Y."/>
            <person name="Abe K."/>
            <person name="Yokota A."/>
            <person name="Yabe S."/>
        </authorList>
    </citation>
    <scope>NUCLEOTIDE SEQUENCE [LARGE SCALE GENOMIC DNA]</scope>
    <source>
        <strain evidence="2">S-27</strain>
    </source>
</reference>
<dbReference type="Proteomes" id="UP000287224">
    <property type="component" value="Unassembled WGS sequence"/>
</dbReference>
<keyword evidence="2" id="KW-1185">Reference proteome</keyword>